<gene>
    <name evidence="3" type="ORF">EVG20_g10470</name>
</gene>
<protein>
    <recommendedName>
        <fullName evidence="2">F-box domain-containing protein</fullName>
    </recommendedName>
</protein>
<dbReference type="InterPro" id="IPR001810">
    <property type="entry name" value="F-box_dom"/>
</dbReference>
<feature type="domain" description="F-box" evidence="2">
    <location>
        <begin position="94"/>
        <end position="157"/>
    </location>
</feature>
<dbReference type="EMBL" id="SEOQ01001275">
    <property type="protein sequence ID" value="TFY52630.1"/>
    <property type="molecule type" value="Genomic_DNA"/>
</dbReference>
<dbReference type="OrthoDB" id="2856616at2759"/>
<dbReference type="Gene3D" id="1.20.1280.50">
    <property type="match status" value="1"/>
</dbReference>
<keyword evidence="4" id="KW-1185">Reference proteome</keyword>
<comment type="caution">
    <text evidence="3">The sequence shown here is derived from an EMBL/GenBank/DDBJ whole genome shotgun (WGS) entry which is preliminary data.</text>
</comment>
<dbReference type="Proteomes" id="UP000298327">
    <property type="component" value="Unassembled WGS sequence"/>
</dbReference>
<dbReference type="Gene3D" id="3.80.10.10">
    <property type="entry name" value="Ribonuclease Inhibitor"/>
    <property type="match status" value="1"/>
</dbReference>
<proteinExistence type="predicted"/>
<organism evidence="3 4">
    <name type="scientific">Dentipellis fragilis</name>
    <dbReference type="NCBI Taxonomy" id="205917"/>
    <lineage>
        <taxon>Eukaryota</taxon>
        <taxon>Fungi</taxon>
        <taxon>Dikarya</taxon>
        <taxon>Basidiomycota</taxon>
        <taxon>Agaricomycotina</taxon>
        <taxon>Agaricomycetes</taxon>
        <taxon>Russulales</taxon>
        <taxon>Hericiaceae</taxon>
        <taxon>Dentipellis</taxon>
    </lineage>
</organism>
<evidence type="ECO:0000259" key="2">
    <source>
        <dbReference type="Pfam" id="PF12937"/>
    </source>
</evidence>
<evidence type="ECO:0000256" key="1">
    <source>
        <dbReference type="SAM" id="MobiDB-lite"/>
    </source>
</evidence>
<name>A0A4Y9XR87_9AGAM</name>
<sequence length="585" mass="65331">MQPSNYYPVSHQEPDGAGRSRFGLESLGQTSTMTLSFWQSYLRDTLHRTTIANVTASSSQEAIHKAQAQLDAEEDAMKYVTRVLHARRNAISAISRLPVDVLLYIFAFLVDDDPPNMIAYYNNMRQSTLRLGWIAVTHVSHLWREVALENARLWCRIEGYPSLEWACAILSRSQACALKVDIANGVTAPDVIDLVLSPSHLRRISELDLPDYTSDLHLLAKLAKPAPLLEFLNLYFPKGDNLSPLPEIITTILHPRLQRLGIHNRSRLPCTVRLEHLIPVIQECHRLEKLTLRRFGPGDHLFDLAAIEGLHSRRRFSLPQLKSLELLGAGSGVPLFLSQVDFPVSAAVWIHLEPIKAAFNPSWLCIPQLLPWAATAADRGTSPHFESLALDTSAGNWASIRMPATARRDGGTRPSLRITVRKCISCMSRLPSLLDALHAHNYFRRITHCHLLACSEVDIDYYGLEALLASPGMSELKEMSVVEPTDVSIKFFKMLSLASVSGLDLTMPLPALECLVLQGPKPSEHIPTFALSGPFKEALLAFLMERQLHRRPLSECKIENCGELGDFVDQVEGLCTPASVAFRWQ</sequence>
<accession>A0A4Y9XR87</accession>
<evidence type="ECO:0000313" key="4">
    <source>
        <dbReference type="Proteomes" id="UP000298327"/>
    </source>
</evidence>
<reference evidence="3 4" key="1">
    <citation type="submission" date="2019-02" db="EMBL/GenBank/DDBJ databases">
        <title>Genome sequencing of the rare red list fungi Dentipellis fragilis.</title>
        <authorList>
            <person name="Buettner E."/>
            <person name="Kellner H."/>
        </authorList>
    </citation>
    <scope>NUCLEOTIDE SEQUENCE [LARGE SCALE GENOMIC DNA]</scope>
    <source>
        <strain evidence="3 4">DSM 105465</strain>
    </source>
</reference>
<dbReference type="InterPro" id="IPR032675">
    <property type="entry name" value="LRR_dom_sf"/>
</dbReference>
<evidence type="ECO:0000313" key="3">
    <source>
        <dbReference type="EMBL" id="TFY52630.1"/>
    </source>
</evidence>
<dbReference type="AlphaFoldDB" id="A0A4Y9XR87"/>
<feature type="region of interest" description="Disordered" evidence="1">
    <location>
        <begin position="1"/>
        <end position="20"/>
    </location>
</feature>
<dbReference type="Pfam" id="PF12937">
    <property type="entry name" value="F-box-like"/>
    <property type="match status" value="1"/>
</dbReference>